<protein>
    <submittedName>
        <fullName evidence="1">Uncharacterized protein</fullName>
    </submittedName>
</protein>
<evidence type="ECO:0000313" key="2">
    <source>
        <dbReference type="Proteomes" id="UP001055879"/>
    </source>
</evidence>
<dbReference type="EMBL" id="CM042051">
    <property type="protein sequence ID" value="KAI3729799.1"/>
    <property type="molecule type" value="Genomic_DNA"/>
</dbReference>
<keyword evidence="2" id="KW-1185">Reference proteome</keyword>
<name>A0ACB9C699_ARCLA</name>
<reference evidence="2" key="1">
    <citation type="journal article" date="2022" name="Mol. Ecol. Resour.">
        <title>The genomes of chicory, endive, great burdock and yacon provide insights into Asteraceae palaeo-polyploidization history and plant inulin production.</title>
        <authorList>
            <person name="Fan W."/>
            <person name="Wang S."/>
            <person name="Wang H."/>
            <person name="Wang A."/>
            <person name="Jiang F."/>
            <person name="Liu H."/>
            <person name="Zhao H."/>
            <person name="Xu D."/>
            <person name="Zhang Y."/>
        </authorList>
    </citation>
    <scope>NUCLEOTIDE SEQUENCE [LARGE SCALE GENOMIC DNA]</scope>
    <source>
        <strain evidence="2">cv. Niubang</strain>
    </source>
</reference>
<evidence type="ECO:0000313" key="1">
    <source>
        <dbReference type="EMBL" id="KAI3729799.1"/>
    </source>
</evidence>
<reference evidence="1 2" key="2">
    <citation type="journal article" date="2022" name="Mol. Ecol. Resour.">
        <title>The genomes of chicory, endive, great burdock and yacon provide insights into Asteraceae paleo-polyploidization history and plant inulin production.</title>
        <authorList>
            <person name="Fan W."/>
            <person name="Wang S."/>
            <person name="Wang H."/>
            <person name="Wang A."/>
            <person name="Jiang F."/>
            <person name="Liu H."/>
            <person name="Zhao H."/>
            <person name="Xu D."/>
            <person name="Zhang Y."/>
        </authorList>
    </citation>
    <scope>NUCLEOTIDE SEQUENCE [LARGE SCALE GENOMIC DNA]</scope>
    <source>
        <strain evidence="2">cv. Niubang</strain>
    </source>
</reference>
<proteinExistence type="predicted"/>
<accession>A0ACB9C699</accession>
<dbReference type="Proteomes" id="UP001055879">
    <property type="component" value="Linkage Group LG05"/>
</dbReference>
<comment type="caution">
    <text evidence="1">The sequence shown here is derived from an EMBL/GenBank/DDBJ whole genome shotgun (WGS) entry which is preliminary data.</text>
</comment>
<sequence length="75" mass="8123">MGDFCDSDSLGTLDLINNPSGSRCAAENRLPDEEEIVSSSDGKLTAKTGEGIRNSDRGSKHKIWIETDCFDCLIS</sequence>
<organism evidence="1 2">
    <name type="scientific">Arctium lappa</name>
    <name type="common">Greater burdock</name>
    <name type="synonym">Lappa major</name>
    <dbReference type="NCBI Taxonomy" id="4217"/>
    <lineage>
        <taxon>Eukaryota</taxon>
        <taxon>Viridiplantae</taxon>
        <taxon>Streptophyta</taxon>
        <taxon>Embryophyta</taxon>
        <taxon>Tracheophyta</taxon>
        <taxon>Spermatophyta</taxon>
        <taxon>Magnoliopsida</taxon>
        <taxon>eudicotyledons</taxon>
        <taxon>Gunneridae</taxon>
        <taxon>Pentapetalae</taxon>
        <taxon>asterids</taxon>
        <taxon>campanulids</taxon>
        <taxon>Asterales</taxon>
        <taxon>Asteraceae</taxon>
        <taxon>Carduoideae</taxon>
        <taxon>Cardueae</taxon>
        <taxon>Arctiinae</taxon>
        <taxon>Arctium</taxon>
    </lineage>
</organism>
<gene>
    <name evidence="1" type="ORF">L6452_18468</name>
</gene>